<organism evidence="1 2">
    <name type="scientific">Cryptococcus depauperatus CBS 7841</name>
    <dbReference type="NCBI Taxonomy" id="1295531"/>
    <lineage>
        <taxon>Eukaryota</taxon>
        <taxon>Fungi</taxon>
        <taxon>Dikarya</taxon>
        <taxon>Basidiomycota</taxon>
        <taxon>Agaricomycotina</taxon>
        <taxon>Tremellomycetes</taxon>
        <taxon>Tremellales</taxon>
        <taxon>Cryptococcaceae</taxon>
        <taxon>Cryptococcus</taxon>
    </lineage>
</organism>
<reference evidence="1" key="1">
    <citation type="submission" date="2016-06" db="EMBL/GenBank/DDBJ databases">
        <authorList>
            <person name="Cuomo C."/>
            <person name="Litvintseva A."/>
            <person name="Heitman J."/>
            <person name="Chen Y."/>
            <person name="Sun S."/>
            <person name="Springer D."/>
            <person name="Dromer F."/>
            <person name="Young S."/>
            <person name="Zeng Q."/>
            <person name="Chapman S."/>
            <person name="Gujja S."/>
            <person name="Saif S."/>
            <person name="Birren B."/>
        </authorList>
    </citation>
    <scope>NUCLEOTIDE SEQUENCE</scope>
    <source>
        <strain evidence="1">CBS 7841</strain>
    </source>
</reference>
<dbReference type="AlphaFoldDB" id="A0AAJ8JSN2"/>
<dbReference type="RefSeq" id="XP_066068411.1">
    <property type="nucleotide sequence ID" value="XM_066212314.1"/>
</dbReference>
<evidence type="ECO:0000313" key="1">
    <source>
        <dbReference type="EMBL" id="WVN87711.1"/>
    </source>
</evidence>
<name>A0AAJ8JSN2_9TREE</name>
<reference evidence="1" key="2">
    <citation type="journal article" date="2022" name="Elife">
        <title>Obligate sexual reproduction of a homothallic fungus closely related to the Cryptococcus pathogenic species complex.</title>
        <authorList>
            <person name="Passer A.R."/>
            <person name="Clancey S.A."/>
            <person name="Shea T."/>
            <person name="David-Palma M."/>
            <person name="Averette A.F."/>
            <person name="Boekhout T."/>
            <person name="Porcel B.M."/>
            <person name="Nowrousian M."/>
            <person name="Cuomo C.A."/>
            <person name="Sun S."/>
            <person name="Heitman J."/>
            <person name="Coelho M.A."/>
        </authorList>
    </citation>
    <scope>NUCLEOTIDE SEQUENCE</scope>
    <source>
        <strain evidence="1">CBS 7841</strain>
    </source>
</reference>
<proteinExistence type="predicted"/>
<sequence>MTGKRTRQYYLMRLKLLSLIAEEVHWRLIVQGILSSLSKTSGRVDFWHLKQIWSWITGFAVGLQAIFDVSQCRTSARLQHASPQSISSYLSWGTIFDFTIYHLISLLLFQSDFVPYRPIKDGAVKRSSL</sequence>
<evidence type="ECO:0000313" key="2">
    <source>
        <dbReference type="Proteomes" id="UP000094043"/>
    </source>
</evidence>
<dbReference type="GeneID" id="91087110"/>
<protein>
    <submittedName>
        <fullName evidence="1">Uncharacterized protein</fullName>
    </submittedName>
</protein>
<keyword evidence="2" id="KW-1185">Reference proteome</keyword>
<dbReference type="Proteomes" id="UP000094043">
    <property type="component" value="Chromosome 3"/>
</dbReference>
<accession>A0AAJ8JSN2</accession>
<dbReference type="KEGG" id="cdep:91087110"/>
<reference evidence="1" key="3">
    <citation type="submission" date="2024-01" db="EMBL/GenBank/DDBJ databases">
        <authorList>
            <person name="Coelho M.A."/>
            <person name="David-Palma M."/>
            <person name="Shea T."/>
            <person name="Sun S."/>
            <person name="Cuomo C.A."/>
            <person name="Heitman J."/>
        </authorList>
    </citation>
    <scope>NUCLEOTIDE SEQUENCE</scope>
    <source>
        <strain evidence="1">CBS 7841</strain>
    </source>
</reference>
<gene>
    <name evidence="1" type="ORF">L203_102899</name>
</gene>
<dbReference type="EMBL" id="CP143786">
    <property type="protein sequence ID" value="WVN87711.1"/>
    <property type="molecule type" value="Genomic_DNA"/>
</dbReference>